<dbReference type="GO" id="GO:0006888">
    <property type="term" value="P:endoplasmic reticulum to Golgi vesicle-mediated transport"/>
    <property type="evidence" value="ECO:0007669"/>
    <property type="project" value="TreeGrafter"/>
</dbReference>
<dbReference type="PANTHER" id="PTHR10635:SF0">
    <property type="entry name" value="COATOMER SUBUNIT BETA"/>
    <property type="match status" value="1"/>
</dbReference>
<evidence type="ECO:0000313" key="3">
    <source>
        <dbReference type="Proteomes" id="UP001177140"/>
    </source>
</evidence>
<dbReference type="EMBL" id="JAJJMA010222716">
    <property type="protein sequence ID" value="MCL7041337.1"/>
    <property type="molecule type" value="Genomic_DNA"/>
</dbReference>
<proteinExistence type="predicted"/>
<dbReference type="GO" id="GO:0006891">
    <property type="term" value="P:intra-Golgi vesicle-mediated transport"/>
    <property type="evidence" value="ECO:0007669"/>
    <property type="project" value="TreeGrafter"/>
</dbReference>
<dbReference type="InterPro" id="IPR016024">
    <property type="entry name" value="ARM-type_fold"/>
</dbReference>
<protein>
    <submittedName>
        <fullName evidence="1">Uncharacterized protein</fullName>
    </submittedName>
</protein>
<gene>
    <name evidence="1" type="ORF">MKW94_012931</name>
    <name evidence="2" type="ORF">MKW94_030689</name>
</gene>
<sequence length="163" mass="18120">MCRKPGTLVSPSSTPTTIRAVANTYCQLLQSQSDNNAKLIVIDLLNELKTSHRKIMVDMIMDVLRALASLILDIRRKTIGIALELITLRNIDKVVQAPSKEVAKTQSTKLEKNGEYSQMLLFKDTFMCNLIFLKSPVVHLTDFLGDSDVASSAIGMVVFITMF</sequence>
<dbReference type="GO" id="GO:0030126">
    <property type="term" value="C:COPI vesicle coat"/>
    <property type="evidence" value="ECO:0007669"/>
    <property type="project" value="TreeGrafter"/>
</dbReference>
<keyword evidence="3" id="KW-1185">Reference proteome</keyword>
<evidence type="ECO:0000313" key="2">
    <source>
        <dbReference type="EMBL" id="MCL7042880.1"/>
    </source>
</evidence>
<evidence type="ECO:0000313" key="1">
    <source>
        <dbReference type="EMBL" id="MCL7041337.1"/>
    </source>
</evidence>
<dbReference type="GO" id="GO:0006886">
    <property type="term" value="P:intracellular protein transport"/>
    <property type="evidence" value="ECO:0007669"/>
    <property type="project" value="InterPro"/>
</dbReference>
<accession>A0AA42ATU4</accession>
<dbReference type="Gene3D" id="1.25.10.10">
    <property type="entry name" value="Leucine-rich Repeat Variant"/>
    <property type="match status" value="1"/>
</dbReference>
<reference evidence="1" key="1">
    <citation type="submission" date="2022-03" db="EMBL/GenBank/DDBJ databases">
        <title>A functionally conserved STORR gene fusion in Papaver species that diverged 16.8 million years ago.</title>
        <authorList>
            <person name="Catania T."/>
        </authorList>
    </citation>
    <scope>NUCLEOTIDE SEQUENCE</scope>
    <source>
        <strain evidence="1">S-191538</strain>
    </source>
</reference>
<name>A0AA42ATU4_PAPNU</name>
<dbReference type="InterPro" id="IPR011989">
    <property type="entry name" value="ARM-like"/>
</dbReference>
<organism evidence="1 3">
    <name type="scientific">Papaver nudicaule</name>
    <name type="common">Iceland poppy</name>
    <dbReference type="NCBI Taxonomy" id="74823"/>
    <lineage>
        <taxon>Eukaryota</taxon>
        <taxon>Viridiplantae</taxon>
        <taxon>Streptophyta</taxon>
        <taxon>Embryophyta</taxon>
        <taxon>Tracheophyta</taxon>
        <taxon>Spermatophyta</taxon>
        <taxon>Magnoliopsida</taxon>
        <taxon>Ranunculales</taxon>
        <taxon>Papaveraceae</taxon>
        <taxon>Papaveroideae</taxon>
        <taxon>Papaver</taxon>
    </lineage>
</organism>
<dbReference type="PANTHER" id="PTHR10635">
    <property type="entry name" value="COATOMER SUBUNIT BETA"/>
    <property type="match status" value="1"/>
</dbReference>
<comment type="caution">
    <text evidence="1">The sequence shown here is derived from an EMBL/GenBank/DDBJ whole genome shotgun (WGS) entry which is preliminary data.</text>
</comment>
<dbReference type="InterPro" id="IPR016460">
    <property type="entry name" value="COPB1"/>
</dbReference>
<dbReference type="AlphaFoldDB" id="A0AA42ATU4"/>
<dbReference type="SUPFAM" id="SSF48371">
    <property type="entry name" value="ARM repeat"/>
    <property type="match status" value="1"/>
</dbReference>
<dbReference type="Proteomes" id="UP001177140">
    <property type="component" value="Unassembled WGS sequence"/>
</dbReference>
<dbReference type="EMBL" id="JAJJMA010240521">
    <property type="protein sequence ID" value="MCL7042880.1"/>
    <property type="molecule type" value="Genomic_DNA"/>
</dbReference>